<keyword evidence="8" id="KW-1185">Reference proteome</keyword>
<dbReference type="AlphaFoldDB" id="A0AA40I4U6"/>
<keyword evidence="5" id="KW-0732">Signal</keyword>
<evidence type="ECO:0000256" key="4">
    <source>
        <dbReference type="SAM" id="MobiDB-lite"/>
    </source>
</evidence>
<accession>A0AA40I4U6</accession>
<feature type="domain" description="BOD1/SHG1" evidence="6">
    <location>
        <begin position="96"/>
        <end position="180"/>
    </location>
</feature>
<dbReference type="PANTHER" id="PTHR47391:SF1">
    <property type="entry name" value="BIORIENTATION OF CHROMOSOMES IN CELL DIVISION 1 LIKE 1"/>
    <property type="match status" value="1"/>
</dbReference>
<feature type="signal peptide" evidence="5">
    <location>
        <begin position="1"/>
        <end position="15"/>
    </location>
</feature>
<evidence type="ECO:0000256" key="1">
    <source>
        <dbReference type="ARBA" id="ARBA00004286"/>
    </source>
</evidence>
<comment type="similarity">
    <text evidence="2">Belongs to the BOD1 family.</text>
</comment>
<dbReference type="InterPro" id="IPR055264">
    <property type="entry name" value="BOD1/SHG1_dom"/>
</dbReference>
<feature type="compositionally biased region" description="Low complexity" evidence="4">
    <location>
        <begin position="51"/>
        <end position="63"/>
    </location>
</feature>
<proteinExistence type="inferred from homology"/>
<feature type="chain" id="PRO_5041346824" description="BOD1/SHG1 domain-containing protein" evidence="5">
    <location>
        <begin position="16"/>
        <end position="225"/>
    </location>
</feature>
<reference evidence="7" key="1">
    <citation type="submission" date="2023-06" db="EMBL/GenBank/DDBJ databases">
        <title>Reference genome for the Northern bat (Eptesicus nilssonii), a most northern bat species.</title>
        <authorList>
            <person name="Laine V.N."/>
            <person name="Pulliainen A.T."/>
            <person name="Lilley T.M."/>
        </authorList>
    </citation>
    <scope>NUCLEOTIDE SEQUENCE</scope>
    <source>
        <strain evidence="7">BLF_Eptnil</strain>
        <tissue evidence="7">Kidney</tissue>
    </source>
</reference>
<evidence type="ECO:0000256" key="5">
    <source>
        <dbReference type="SAM" id="SignalP"/>
    </source>
</evidence>
<dbReference type="EMBL" id="JAULJE010000005">
    <property type="protein sequence ID" value="KAK1343073.1"/>
    <property type="molecule type" value="Genomic_DNA"/>
</dbReference>
<dbReference type="Pfam" id="PF05205">
    <property type="entry name" value="COMPASS-Shg1"/>
    <property type="match status" value="1"/>
</dbReference>
<evidence type="ECO:0000313" key="7">
    <source>
        <dbReference type="EMBL" id="KAK1343073.1"/>
    </source>
</evidence>
<organism evidence="7 8">
    <name type="scientific">Cnephaeus nilssonii</name>
    <name type="common">Northern bat</name>
    <name type="synonym">Eptesicus nilssonii</name>
    <dbReference type="NCBI Taxonomy" id="3371016"/>
    <lineage>
        <taxon>Eukaryota</taxon>
        <taxon>Metazoa</taxon>
        <taxon>Chordata</taxon>
        <taxon>Craniata</taxon>
        <taxon>Vertebrata</taxon>
        <taxon>Euteleostomi</taxon>
        <taxon>Mammalia</taxon>
        <taxon>Eutheria</taxon>
        <taxon>Laurasiatheria</taxon>
        <taxon>Chiroptera</taxon>
        <taxon>Yangochiroptera</taxon>
        <taxon>Vespertilionidae</taxon>
        <taxon>Cnephaeus</taxon>
    </lineage>
</organism>
<dbReference type="GO" id="GO:0005694">
    <property type="term" value="C:chromosome"/>
    <property type="evidence" value="ECO:0007669"/>
    <property type="project" value="UniProtKB-SubCell"/>
</dbReference>
<dbReference type="Proteomes" id="UP001177744">
    <property type="component" value="Unassembled WGS sequence"/>
</dbReference>
<protein>
    <recommendedName>
        <fullName evidence="6">BOD1/SHG1 domain-containing protein</fullName>
    </recommendedName>
</protein>
<comment type="caution">
    <text evidence="7">The sequence shown here is derived from an EMBL/GenBank/DDBJ whole genome shotgun (WGS) entry which is preliminary data.</text>
</comment>
<gene>
    <name evidence="7" type="ORF">QTO34_015845</name>
</gene>
<evidence type="ECO:0000313" key="8">
    <source>
        <dbReference type="Proteomes" id="UP001177744"/>
    </source>
</evidence>
<comment type="subcellular location">
    <subcellularLocation>
        <location evidence="1">Chromosome</location>
    </subcellularLocation>
</comment>
<sequence>MVFSCLFHHIRCLNACLLPCLSASSEPSFSAAVGFSASSFPALPFASPAASAAAPPGTSTPSAPDKHPCSVSLPGQGWRRRGTLSIWRSWRNSAKAKSHGLFDSFLRDCLALADTKLSYQNLRQKVDTSLSTPMDQQAWNRNPRNGLRQSMVQAGVLEAGVDRIISLVVDPKRNHLFRPQKERAIFLVSWWPRKTRSRTSAPLSSPRTWTPRPSPGCLLRPCLTP</sequence>
<feature type="region of interest" description="Disordered" evidence="4">
    <location>
        <begin position="51"/>
        <end position="76"/>
    </location>
</feature>
<evidence type="ECO:0000256" key="2">
    <source>
        <dbReference type="ARBA" id="ARBA00008463"/>
    </source>
</evidence>
<dbReference type="PANTHER" id="PTHR47391">
    <property type="entry name" value="BIORIENTATION OF CHROMOSOMES IN CELL DIVISION 1 LIKE 1"/>
    <property type="match status" value="1"/>
</dbReference>
<evidence type="ECO:0000256" key="3">
    <source>
        <dbReference type="ARBA" id="ARBA00022454"/>
    </source>
</evidence>
<evidence type="ECO:0000259" key="6">
    <source>
        <dbReference type="Pfam" id="PF05205"/>
    </source>
</evidence>
<keyword evidence="3" id="KW-0158">Chromosome</keyword>
<dbReference type="InterPro" id="IPR043244">
    <property type="entry name" value="BOD1L1"/>
</dbReference>
<name>A0AA40I4U6_CNENI</name>